<proteinExistence type="inferred from homology"/>
<evidence type="ECO:0000313" key="6">
    <source>
        <dbReference type="EMBL" id="CAE6404556.1"/>
    </source>
</evidence>
<evidence type="ECO:0000256" key="4">
    <source>
        <dbReference type="ARBA" id="ARBA00023163"/>
    </source>
</evidence>
<dbReference type="GO" id="GO:0016592">
    <property type="term" value="C:mediator complex"/>
    <property type="evidence" value="ECO:0007669"/>
    <property type="project" value="InterPro"/>
</dbReference>
<organism evidence="6 7">
    <name type="scientific">Rhizoctonia solani</name>
    <dbReference type="NCBI Taxonomy" id="456999"/>
    <lineage>
        <taxon>Eukaryota</taxon>
        <taxon>Fungi</taxon>
        <taxon>Dikarya</taxon>
        <taxon>Basidiomycota</taxon>
        <taxon>Agaricomycotina</taxon>
        <taxon>Agaricomycetes</taxon>
        <taxon>Cantharellales</taxon>
        <taxon>Ceratobasidiaceae</taxon>
        <taxon>Rhizoctonia</taxon>
    </lineage>
</organism>
<accession>A0A8H3A4P2</accession>
<keyword evidence="3" id="KW-0805">Transcription regulation</keyword>
<evidence type="ECO:0000256" key="3">
    <source>
        <dbReference type="ARBA" id="ARBA00023015"/>
    </source>
</evidence>
<evidence type="ECO:0000313" key="7">
    <source>
        <dbReference type="Proteomes" id="UP000663843"/>
    </source>
</evidence>
<keyword evidence="5" id="KW-0539">Nucleus</keyword>
<keyword evidence="4" id="KW-0804">Transcription</keyword>
<protein>
    <submittedName>
        <fullName evidence="6">Uncharacterized protein</fullName>
    </submittedName>
</protein>
<evidence type="ECO:0000256" key="5">
    <source>
        <dbReference type="ARBA" id="ARBA00023242"/>
    </source>
</evidence>
<reference evidence="6" key="1">
    <citation type="submission" date="2021-01" db="EMBL/GenBank/DDBJ databases">
        <authorList>
            <person name="Kaushik A."/>
        </authorList>
    </citation>
    <scope>NUCLEOTIDE SEQUENCE</scope>
    <source>
        <strain evidence="6">AG2-2IIIB</strain>
    </source>
</reference>
<dbReference type="Pfam" id="PF11571">
    <property type="entry name" value="Med27"/>
    <property type="match status" value="1"/>
</dbReference>
<dbReference type="AlphaFoldDB" id="A0A8H3A4P2"/>
<dbReference type="Proteomes" id="UP000663843">
    <property type="component" value="Unassembled WGS sequence"/>
</dbReference>
<gene>
    <name evidence="6" type="ORF">RDB_LOCUS38685</name>
</gene>
<dbReference type="InterPro" id="IPR021627">
    <property type="entry name" value="Mediator_Med27"/>
</dbReference>
<comment type="similarity">
    <text evidence="2">Belongs to the Mediator complex subunit 27 family.</text>
</comment>
<comment type="subcellular location">
    <subcellularLocation>
        <location evidence="1">Nucleus</location>
    </subcellularLocation>
</comment>
<evidence type="ECO:0000256" key="2">
    <source>
        <dbReference type="ARBA" id="ARBA00008048"/>
    </source>
</evidence>
<dbReference type="EMBL" id="CAJMWT010001481">
    <property type="protein sequence ID" value="CAE6404556.1"/>
    <property type="molecule type" value="Genomic_DNA"/>
</dbReference>
<comment type="caution">
    <text evidence="6">The sequence shown here is derived from an EMBL/GenBank/DDBJ whole genome shotgun (WGS) entry which is preliminary data.</text>
</comment>
<sequence>MSTLEAQVNLLASLIERLDTVRDVSAGNLPVHLRNAITNVSALAEELASTQVQDALAAAEAEQNVRAIDLQNSRREIRQRKNQVKVAPPIKRPEIKRRPYPPKLGVPPPQSLTQKSLKEFVLNFNQAALGSSLSIWTPTNAVVEQNSNGPLRMIVPNILVAYINLRLGSSNDAVKVESVTVTGIREQRTTSEFAVFRSLSQHLFRTLAQNEDTDVLDLLSLILSYHNLYTAKCAKCNSIHSSQDNTPAVIRTWVESDSSQWVLQCHHESCSPL</sequence>
<evidence type="ECO:0000256" key="1">
    <source>
        <dbReference type="ARBA" id="ARBA00004123"/>
    </source>
</evidence>
<name>A0A8H3A4P2_9AGAM</name>